<feature type="transmembrane region" description="Helical" evidence="1">
    <location>
        <begin position="199"/>
        <end position="221"/>
    </location>
</feature>
<accession>A0A919NSE8</accession>
<keyword evidence="3" id="KW-1185">Reference proteome</keyword>
<organism evidence="2 3">
    <name type="scientific">Paractinoplanes tereljensis</name>
    <dbReference type="NCBI Taxonomy" id="571912"/>
    <lineage>
        <taxon>Bacteria</taxon>
        <taxon>Bacillati</taxon>
        <taxon>Actinomycetota</taxon>
        <taxon>Actinomycetes</taxon>
        <taxon>Micromonosporales</taxon>
        <taxon>Micromonosporaceae</taxon>
        <taxon>Paractinoplanes</taxon>
    </lineage>
</organism>
<dbReference type="Proteomes" id="UP000623608">
    <property type="component" value="Unassembled WGS sequence"/>
</dbReference>
<name>A0A919NSE8_9ACTN</name>
<comment type="caution">
    <text evidence="2">The sequence shown here is derived from an EMBL/GenBank/DDBJ whole genome shotgun (WGS) entry which is preliminary data.</text>
</comment>
<feature type="transmembrane region" description="Helical" evidence="1">
    <location>
        <begin position="227"/>
        <end position="245"/>
    </location>
</feature>
<feature type="transmembrane region" description="Helical" evidence="1">
    <location>
        <begin position="169"/>
        <end position="187"/>
    </location>
</feature>
<evidence type="ECO:0000313" key="2">
    <source>
        <dbReference type="EMBL" id="GIF23858.1"/>
    </source>
</evidence>
<sequence>MTTTMMARGTGFVSAVFDPRVHVTYAVLWTGAYEALVAGHDWRPTAGTALRAATLLAMLLYLRLIDERKDESYDRVHNPDRPLVTGLVTAAGLRRAGRVVVAVVLAANVLYAPWSAVVAVAFFGYAALLTPLERRFPVLRDRPLVNIAVVYPVQLLIGVYLAVSAGSPAVRPVLVFAFAFLHFEFARKTVREVAPGSRMYSATALGPAGSALVALGCAVAACALTGLLWPYAVLVIPIAAAAAFLGGRVPAWPKPAAMLFLIVLYAGLIVAGAV</sequence>
<dbReference type="AlphaFoldDB" id="A0A919NSE8"/>
<protein>
    <recommendedName>
        <fullName evidence="4">4-hydroxybenzoate polyprenyltransferase</fullName>
    </recommendedName>
</protein>
<evidence type="ECO:0000313" key="3">
    <source>
        <dbReference type="Proteomes" id="UP000623608"/>
    </source>
</evidence>
<evidence type="ECO:0000256" key="1">
    <source>
        <dbReference type="SAM" id="Phobius"/>
    </source>
</evidence>
<keyword evidence="1" id="KW-1133">Transmembrane helix</keyword>
<feature type="transmembrane region" description="Helical" evidence="1">
    <location>
        <begin position="42"/>
        <end position="62"/>
    </location>
</feature>
<keyword evidence="1" id="KW-0812">Transmembrane</keyword>
<reference evidence="2" key="1">
    <citation type="submission" date="2021-01" db="EMBL/GenBank/DDBJ databases">
        <title>Whole genome shotgun sequence of Actinoplanes tereljensis NBRC 105297.</title>
        <authorList>
            <person name="Komaki H."/>
            <person name="Tamura T."/>
        </authorList>
    </citation>
    <scope>NUCLEOTIDE SEQUENCE</scope>
    <source>
        <strain evidence="2">NBRC 105297</strain>
    </source>
</reference>
<proteinExistence type="predicted"/>
<dbReference type="EMBL" id="BOMY01000042">
    <property type="protein sequence ID" value="GIF23858.1"/>
    <property type="molecule type" value="Genomic_DNA"/>
</dbReference>
<feature type="transmembrane region" description="Helical" evidence="1">
    <location>
        <begin position="257"/>
        <end position="273"/>
    </location>
</feature>
<keyword evidence="1" id="KW-0472">Membrane</keyword>
<evidence type="ECO:0008006" key="4">
    <source>
        <dbReference type="Google" id="ProtNLM"/>
    </source>
</evidence>
<gene>
    <name evidence="2" type="ORF">Ate02nite_65880</name>
</gene>